<dbReference type="Gene3D" id="3.60.15.10">
    <property type="entry name" value="Ribonuclease Z/Hydroxyacylglutathione hydrolase-like"/>
    <property type="match status" value="1"/>
</dbReference>
<evidence type="ECO:0000256" key="4">
    <source>
        <dbReference type="ARBA" id="ARBA00022801"/>
    </source>
</evidence>
<dbReference type="RefSeq" id="WP_025695474.1">
    <property type="nucleotide sequence ID" value="NZ_ASQQ01000317.1"/>
</dbReference>
<comment type="cofactor">
    <cofactor evidence="1">
        <name>Zn(2+)</name>
        <dbReference type="ChEBI" id="CHEBI:29105"/>
    </cofactor>
</comment>
<comment type="function">
    <text evidence="7">Counteracts the endogenous Pycsar antiviral defense system. Phosphodiesterase that enables metal-dependent hydrolysis of host cyclic nucleotide Pycsar defense signals such as cCMP and cUMP.</text>
</comment>
<comment type="catalytic activity">
    <reaction evidence="6">
        <text>3',5'-cyclic CMP + H2O = CMP + H(+)</text>
        <dbReference type="Rhea" id="RHEA:72675"/>
        <dbReference type="ChEBI" id="CHEBI:15377"/>
        <dbReference type="ChEBI" id="CHEBI:15378"/>
        <dbReference type="ChEBI" id="CHEBI:58003"/>
        <dbReference type="ChEBI" id="CHEBI:60377"/>
    </reaction>
    <physiologicalReaction direction="left-to-right" evidence="6">
        <dbReference type="Rhea" id="RHEA:72676"/>
    </physiologicalReaction>
</comment>
<name>A0A0F7FF51_PAEDU</name>
<reference evidence="10 11" key="1">
    <citation type="submission" date="2015-03" db="EMBL/GenBank/DDBJ databases">
        <authorList>
            <person name="Abdul Halim M."/>
        </authorList>
    </citation>
    <scope>NUCLEOTIDE SEQUENCE [LARGE SCALE GENOMIC DNA]</scope>
    <source>
        <strain evidence="10 11">ATCC 35681</strain>
    </source>
</reference>
<dbReference type="InterPro" id="IPR051013">
    <property type="entry name" value="MBL_superfamily_lactonases"/>
</dbReference>
<dbReference type="OrthoDB" id="333278at2"/>
<dbReference type="PATRIC" id="fig|1333534.5.peg.5458"/>
<evidence type="ECO:0000256" key="2">
    <source>
        <dbReference type="ARBA" id="ARBA00007749"/>
    </source>
</evidence>
<accession>A0A0F7FF51</accession>
<dbReference type="InterPro" id="IPR036866">
    <property type="entry name" value="RibonucZ/Hydroxyglut_hydro"/>
</dbReference>
<protein>
    <recommendedName>
        <fullName evidence="9">Metallo-beta-lactamase domain-containing protein</fullName>
    </recommendedName>
</protein>
<gene>
    <name evidence="10" type="ORF">VK70_24965</name>
</gene>
<evidence type="ECO:0000313" key="10">
    <source>
        <dbReference type="EMBL" id="AKG37334.1"/>
    </source>
</evidence>
<comment type="similarity">
    <text evidence="2">Belongs to the metallo-beta-lactamase superfamily.</text>
</comment>
<feature type="domain" description="Metallo-beta-lactamase" evidence="9">
    <location>
        <begin position="45"/>
        <end position="272"/>
    </location>
</feature>
<evidence type="ECO:0000256" key="7">
    <source>
        <dbReference type="ARBA" id="ARBA00034301"/>
    </source>
</evidence>
<reference evidence="10 11" key="2">
    <citation type="journal article" date="2016" name="Genome Announc.">
        <title>Genome Sequence of a Gram-Positive Diazotroph, Paenibacillus durus Type Strain ATCC 35681.</title>
        <authorList>
            <person name="Halim M.A."/>
            <person name="Rahman A.Y."/>
            <person name="Sim K.S."/>
            <person name="Yam H.C."/>
            <person name="Rahim A.A."/>
            <person name="Ghazali A.H."/>
            <person name="Najimudin N."/>
        </authorList>
    </citation>
    <scope>NUCLEOTIDE SEQUENCE [LARGE SCALE GENOMIC DNA]</scope>
    <source>
        <strain evidence="10 11">ATCC 35681</strain>
    </source>
</reference>
<sequence>MKLHILQTGSTKLPYGQLYSGKEGWTGIGSFWHMATDKSHFIEVPIHAYLIEHPSIGPILVDTGISWDQTHRHKEYYKGIFGATTDDDEYALSHEQELPYQLERLGYRCEDIQHVILTHLHEDHVGGLQYFKSAKTFVSLKEWQARFEKILGFRPIYFESSYAMVQNWEFIDFTSGSVPGFATSHDIFGDGSIVMVPTPGHSAGHSSLLLNMGEYELFLTGDCLYTIRHLAVDQIWSFIPGNKERVSQYVQSVNSVNQLRKAKPDLIIVPNHDHYDYQFKYLHPFFSDGMLSLEERNLLKQYEQSLFDATGMLTSKSLPHFEKPQQGQAVGTVRSEIQ</sequence>
<evidence type="ECO:0000256" key="8">
    <source>
        <dbReference type="ARBA" id="ARBA00048505"/>
    </source>
</evidence>
<dbReference type="AlphaFoldDB" id="A0A0F7FF51"/>
<evidence type="ECO:0000313" key="11">
    <source>
        <dbReference type="Proteomes" id="UP000034189"/>
    </source>
</evidence>
<dbReference type="PANTHER" id="PTHR42978:SF2">
    <property type="entry name" value="102 KBASES UNSTABLE REGION: FROM 1 TO 119443"/>
    <property type="match status" value="1"/>
</dbReference>
<dbReference type="SUPFAM" id="SSF56281">
    <property type="entry name" value="Metallo-hydrolase/oxidoreductase"/>
    <property type="match status" value="1"/>
</dbReference>
<dbReference type="PANTHER" id="PTHR42978">
    <property type="entry name" value="QUORUM-QUENCHING LACTONASE YTNP-RELATED-RELATED"/>
    <property type="match status" value="1"/>
</dbReference>
<evidence type="ECO:0000256" key="6">
    <source>
        <dbReference type="ARBA" id="ARBA00034221"/>
    </source>
</evidence>
<dbReference type="GO" id="GO:0046872">
    <property type="term" value="F:metal ion binding"/>
    <property type="evidence" value="ECO:0007669"/>
    <property type="project" value="UniProtKB-KW"/>
</dbReference>
<organism evidence="10 11">
    <name type="scientific">Paenibacillus durus ATCC 35681</name>
    <dbReference type="NCBI Taxonomy" id="1333534"/>
    <lineage>
        <taxon>Bacteria</taxon>
        <taxon>Bacillati</taxon>
        <taxon>Bacillota</taxon>
        <taxon>Bacilli</taxon>
        <taxon>Bacillales</taxon>
        <taxon>Paenibacillaceae</taxon>
        <taxon>Paenibacillus</taxon>
    </lineage>
</organism>
<dbReference type="EMBL" id="CP011114">
    <property type="protein sequence ID" value="AKG37334.1"/>
    <property type="molecule type" value="Genomic_DNA"/>
</dbReference>
<dbReference type="Proteomes" id="UP000034189">
    <property type="component" value="Chromosome"/>
</dbReference>
<dbReference type="InterPro" id="IPR001279">
    <property type="entry name" value="Metallo-B-lactamas"/>
</dbReference>
<dbReference type="GO" id="GO:0016787">
    <property type="term" value="F:hydrolase activity"/>
    <property type="evidence" value="ECO:0007669"/>
    <property type="project" value="UniProtKB-KW"/>
</dbReference>
<dbReference type="SMART" id="SM00849">
    <property type="entry name" value="Lactamase_B"/>
    <property type="match status" value="1"/>
</dbReference>
<comment type="catalytic activity">
    <reaction evidence="8">
        <text>3',5'-cyclic UMP + H2O = UMP + H(+)</text>
        <dbReference type="Rhea" id="RHEA:70575"/>
        <dbReference type="ChEBI" id="CHEBI:15377"/>
        <dbReference type="ChEBI" id="CHEBI:15378"/>
        <dbReference type="ChEBI" id="CHEBI:57865"/>
        <dbReference type="ChEBI" id="CHEBI:184387"/>
    </reaction>
    <physiologicalReaction direction="left-to-right" evidence="8">
        <dbReference type="Rhea" id="RHEA:70576"/>
    </physiologicalReaction>
</comment>
<evidence type="ECO:0000256" key="3">
    <source>
        <dbReference type="ARBA" id="ARBA00022723"/>
    </source>
</evidence>
<dbReference type="Pfam" id="PF00753">
    <property type="entry name" value="Lactamase_B"/>
    <property type="match status" value="1"/>
</dbReference>
<evidence type="ECO:0000256" key="1">
    <source>
        <dbReference type="ARBA" id="ARBA00001947"/>
    </source>
</evidence>
<keyword evidence="5" id="KW-0862">Zinc</keyword>
<proteinExistence type="inferred from homology"/>
<evidence type="ECO:0000259" key="9">
    <source>
        <dbReference type="SMART" id="SM00849"/>
    </source>
</evidence>
<keyword evidence="4" id="KW-0378">Hydrolase</keyword>
<dbReference type="HOGENOM" id="CLU_030571_3_2_9"/>
<keyword evidence="3" id="KW-0479">Metal-binding</keyword>
<dbReference type="CDD" id="cd07729">
    <property type="entry name" value="AHL_lactonase_MBL-fold"/>
    <property type="match status" value="1"/>
</dbReference>
<evidence type="ECO:0000256" key="5">
    <source>
        <dbReference type="ARBA" id="ARBA00022833"/>
    </source>
</evidence>